<keyword evidence="2" id="KW-1185">Reference proteome</keyword>
<protein>
    <recommendedName>
        <fullName evidence="3">N-acetyltransferase</fullName>
    </recommendedName>
</protein>
<dbReference type="InterPro" id="IPR016181">
    <property type="entry name" value="Acyl_CoA_acyltransferase"/>
</dbReference>
<dbReference type="RefSeq" id="WP_282316917.1">
    <property type="nucleotide sequence ID" value="NZ_JARBWL010000002.1"/>
</dbReference>
<dbReference type="EMBL" id="JARBWL010000002">
    <property type="protein sequence ID" value="MDI2594437.1"/>
    <property type="molecule type" value="Genomic_DNA"/>
</dbReference>
<dbReference type="Proteomes" id="UP001159100">
    <property type="component" value="Unassembled WGS sequence"/>
</dbReference>
<evidence type="ECO:0000313" key="2">
    <source>
        <dbReference type="Proteomes" id="UP001159100"/>
    </source>
</evidence>
<gene>
    <name evidence="1" type="ORF">POF45_23845</name>
</gene>
<proteinExistence type="predicted"/>
<comment type="caution">
    <text evidence="1">The sequence shown here is derived from an EMBL/GenBank/DDBJ whole genome shotgun (WGS) entry which is preliminary data.</text>
</comment>
<reference evidence="1 2" key="1">
    <citation type="submission" date="2023-02" db="EMBL/GenBank/DDBJ databases">
        <title>Pseudomonas chrutzelriedensis sp. nov., a potently antifungal strain isolated from moss.</title>
        <authorList>
            <person name="Schnyder A."/>
            <person name="Kalawong R."/>
            <person name="Eberl L."/>
            <person name="Agnoli K."/>
        </authorList>
    </citation>
    <scope>NUCLEOTIDE SEQUENCE [LARGE SCALE GENOMIC DNA]</scope>
    <source>
        <strain evidence="1 2">681</strain>
    </source>
</reference>
<organism evidence="1 2">
    <name type="scientific">Pseudomonas fungipugnans</name>
    <dbReference type="NCBI Taxonomy" id="3024217"/>
    <lineage>
        <taxon>Bacteria</taxon>
        <taxon>Pseudomonadati</taxon>
        <taxon>Pseudomonadota</taxon>
        <taxon>Gammaproteobacteria</taxon>
        <taxon>Pseudomonadales</taxon>
        <taxon>Pseudomonadaceae</taxon>
        <taxon>Pseudomonas</taxon>
    </lineage>
</organism>
<name>A0ABT6QW76_9PSED</name>
<sequence length="181" mass="20701">MPRERTYLRYQLYRSMARKLASTTLARLPDEQEQTGPVGLDLSRVRFEAIDAQALDAYEQWEDAHFSWNEVVEWKAKEPLALDIAIWFDEALCGLCFANPNNSRQRLRIVRLEGRPGEAHPLKSRIATLAMIAIDQYAQIIGSQYIEVQEPLEGAISIYQQLGFEFDSKGRLVIVVESLVS</sequence>
<dbReference type="SUPFAM" id="SSF55729">
    <property type="entry name" value="Acyl-CoA N-acyltransferases (Nat)"/>
    <property type="match status" value="1"/>
</dbReference>
<evidence type="ECO:0008006" key="3">
    <source>
        <dbReference type="Google" id="ProtNLM"/>
    </source>
</evidence>
<accession>A0ABT6QW76</accession>
<evidence type="ECO:0000313" key="1">
    <source>
        <dbReference type="EMBL" id="MDI2594437.1"/>
    </source>
</evidence>